<dbReference type="EC" id="2.5.1.15" evidence="5"/>
<accession>A0A1M5JU17</accession>
<evidence type="ECO:0000313" key="15">
    <source>
        <dbReference type="Proteomes" id="UP000242329"/>
    </source>
</evidence>
<dbReference type="SUPFAM" id="SSF51717">
    <property type="entry name" value="Dihydropteroate synthetase-like"/>
    <property type="match status" value="1"/>
</dbReference>
<dbReference type="NCBIfam" id="TIGR01496">
    <property type="entry name" value="DHPS"/>
    <property type="match status" value="1"/>
</dbReference>
<keyword evidence="15" id="KW-1185">Reference proteome</keyword>
<dbReference type="InterPro" id="IPR000489">
    <property type="entry name" value="Pterin-binding_dom"/>
</dbReference>
<dbReference type="InterPro" id="IPR011005">
    <property type="entry name" value="Dihydropteroate_synth-like_sf"/>
</dbReference>
<feature type="domain" description="Pterin-binding" evidence="13">
    <location>
        <begin position="138"/>
        <end position="387"/>
    </location>
</feature>
<dbReference type="Proteomes" id="UP000242329">
    <property type="component" value="Unassembled WGS sequence"/>
</dbReference>
<dbReference type="Pfam" id="PF00809">
    <property type="entry name" value="Pterin_bind"/>
    <property type="match status" value="1"/>
</dbReference>
<dbReference type="PROSITE" id="PS00793">
    <property type="entry name" value="DHPS_2"/>
    <property type="match status" value="1"/>
</dbReference>
<dbReference type="GO" id="GO:0005829">
    <property type="term" value="C:cytosol"/>
    <property type="evidence" value="ECO:0007669"/>
    <property type="project" value="TreeGrafter"/>
</dbReference>
<dbReference type="GO" id="GO:0046872">
    <property type="term" value="F:metal ion binding"/>
    <property type="evidence" value="ECO:0007669"/>
    <property type="project" value="UniProtKB-KW"/>
</dbReference>
<evidence type="ECO:0000256" key="8">
    <source>
        <dbReference type="ARBA" id="ARBA00022723"/>
    </source>
</evidence>
<dbReference type="InterPro" id="IPR045031">
    <property type="entry name" value="DHP_synth-like"/>
</dbReference>
<keyword evidence="7" id="KW-0808">Transferase</keyword>
<reference evidence="15" key="1">
    <citation type="submission" date="2016-11" db="EMBL/GenBank/DDBJ databases">
        <authorList>
            <person name="Varghese N."/>
            <person name="Submissions S."/>
        </authorList>
    </citation>
    <scope>NUCLEOTIDE SEQUENCE [LARGE SCALE GENOMIC DNA]</scope>
    <source>
        <strain evidence="15">DSM 11003</strain>
    </source>
</reference>
<dbReference type="PANTHER" id="PTHR20941">
    <property type="entry name" value="FOLATE SYNTHESIS PROTEINS"/>
    <property type="match status" value="1"/>
</dbReference>
<evidence type="ECO:0000256" key="11">
    <source>
        <dbReference type="ARBA" id="ARBA00030193"/>
    </source>
</evidence>
<dbReference type="GO" id="GO:0046654">
    <property type="term" value="P:tetrahydrofolate biosynthetic process"/>
    <property type="evidence" value="ECO:0007669"/>
    <property type="project" value="UniProtKB-UniPathway"/>
</dbReference>
<evidence type="ECO:0000256" key="9">
    <source>
        <dbReference type="ARBA" id="ARBA00022842"/>
    </source>
</evidence>
<evidence type="ECO:0000259" key="13">
    <source>
        <dbReference type="PROSITE" id="PS50972"/>
    </source>
</evidence>
<evidence type="ECO:0000256" key="6">
    <source>
        <dbReference type="ARBA" id="ARBA00016919"/>
    </source>
</evidence>
<evidence type="ECO:0000256" key="3">
    <source>
        <dbReference type="ARBA" id="ARBA00004763"/>
    </source>
</evidence>
<proteinExistence type="inferred from homology"/>
<dbReference type="UniPathway" id="UPA00077">
    <property type="reaction ID" value="UER00156"/>
</dbReference>
<keyword evidence="9" id="KW-0460">Magnesium</keyword>
<gene>
    <name evidence="14" type="ORF">SAMN02745221_00227</name>
</gene>
<sequence>MQGHRAVLIKDREEARRFMEEIGVDQAGYAYMEPKAVFRCIKLKDIPCRAANIIKQEMLSKGGEAAVKRDALSSVGHTDVLLMGTLKHYRLLIKKLKVQPFGLKQLAGEIEAILEGVDKKSFTIELHGGKTLELGNRTLIMGILNVTPDSFSDGGRYSDPARAVERALEMKEEGADIIDIGGASSRPNATIASEEEEMERVLPVLKELVKEDLIISVDTFRGRVAKACLDLGAHIINDIGRFQMDPTLLPVLAEYNAPAIIMHNRMQMKSGEPYEDLISDIIVELKESIKQAEDMGLKKEKLIIDPGIGFGKTVEQNRLIVKRLWEFKSLGRPILLGASRKSFIGHTLNLEVGERLEGSLAVAAIGIMNGADILRVHDVKETKRVAMMTDAVVRENG</sequence>
<evidence type="ECO:0000256" key="2">
    <source>
        <dbReference type="ARBA" id="ARBA00001946"/>
    </source>
</evidence>
<dbReference type="GO" id="GO:0004156">
    <property type="term" value="F:dihydropteroate synthase activity"/>
    <property type="evidence" value="ECO:0007669"/>
    <property type="project" value="UniProtKB-EC"/>
</dbReference>
<dbReference type="EMBL" id="FQWY01000003">
    <property type="protein sequence ID" value="SHG44051.1"/>
    <property type="molecule type" value="Genomic_DNA"/>
</dbReference>
<dbReference type="FunFam" id="3.20.20.20:FF:000006">
    <property type="entry name" value="Dihydropteroate synthase"/>
    <property type="match status" value="1"/>
</dbReference>
<dbReference type="STRING" id="1123382.SAMN02745221_00227"/>
<comment type="cofactor">
    <cofactor evidence="2">
        <name>Mg(2+)</name>
        <dbReference type="ChEBI" id="CHEBI:18420"/>
    </cofactor>
</comment>
<evidence type="ECO:0000313" key="14">
    <source>
        <dbReference type="EMBL" id="SHG44051.1"/>
    </source>
</evidence>
<dbReference type="CDD" id="cd00739">
    <property type="entry name" value="DHPS"/>
    <property type="match status" value="1"/>
</dbReference>
<comment type="function">
    <text evidence="12">Catalyzes the condensation of para-aminobenzoate (pABA) with 6-hydroxymethyl-7,8-dihydropterin diphosphate (DHPt-PP) to form 7,8-dihydropteroate (H2Pte), the immediate precursor of folate derivatives.</text>
</comment>
<dbReference type="PANTHER" id="PTHR20941:SF1">
    <property type="entry name" value="FOLIC ACID SYNTHESIS PROTEIN FOL1"/>
    <property type="match status" value="1"/>
</dbReference>
<dbReference type="Gene3D" id="3.20.20.20">
    <property type="entry name" value="Dihydropteroate synthase-like"/>
    <property type="match status" value="1"/>
</dbReference>
<evidence type="ECO:0000256" key="12">
    <source>
        <dbReference type="ARBA" id="ARBA00053449"/>
    </source>
</evidence>
<evidence type="ECO:0000256" key="7">
    <source>
        <dbReference type="ARBA" id="ARBA00022679"/>
    </source>
</evidence>
<evidence type="ECO:0000256" key="4">
    <source>
        <dbReference type="ARBA" id="ARBA00009503"/>
    </source>
</evidence>
<dbReference type="AlphaFoldDB" id="A0A1M5JU17"/>
<comment type="similarity">
    <text evidence="4">Belongs to the DHPS family.</text>
</comment>
<protein>
    <recommendedName>
        <fullName evidence="6">Dihydropteroate synthase</fullName>
        <ecNumber evidence="5">2.5.1.15</ecNumber>
    </recommendedName>
    <alternativeName>
        <fullName evidence="11">Dihydropteroate pyrophosphorylase</fullName>
    </alternativeName>
</protein>
<dbReference type="InterPro" id="IPR006390">
    <property type="entry name" value="DHP_synth_dom"/>
</dbReference>
<keyword evidence="10" id="KW-0289">Folate biosynthesis</keyword>
<dbReference type="GO" id="GO:0046656">
    <property type="term" value="P:folic acid biosynthetic process"/>
    <property type="evidence" value="ECO:0007669"/>
    <property type="project" value="UniProtKB-KW"/>
</dbReference>
<evidence type="ECO:0000256" key="10">
    <source>
        <dbReference type="ARBA" id="ARBA00022909"/>
    </source>
</evidence>
<dbReference type="RefSeq" id="WP_341372063.1">
    <property type="nucleotide sequence ID" value="NZ_FQWY01000003.1"/>
</dbReference>
<dbReference type="PROSITE" id="PS50972">
    <property type="entry name" value="PTERIN_BINDING"/>
    <property type="match status" value="1"/>
</dbReference>
<evidence type="ECO:0000256" key="1">
    <source>
        <dbReference type="ARBA" id="ARBA00000012"/>
    </source>
</evidence>
<keyword evidence="8" id="KW-0479">Metal-binding</keyword>
<comment type="pathway">
    <text evidence="3">Cofactor biosynthesis; tetrahydrofolate biosynthesis; 7,8-dihydrofolate from 2-amino-4-hydroxy-6-hydroxymethyl-7,8-dihydropteridine diphosphate and 4-aminobenzoate: step 1/2.</text>
</comment>
<dbReference type="PROSITE" id="PS00792">
    <property type="entry name" value="DHPS_1"/>
    <property type="match status" value="1"/>
</dbReference>
<organism evidence="14 15">
    <name type="scientific">Thermosyntropha lipolytica DSM 11003</name>
    <dbReference type="NCBI Taxonomy" id="1123382"/>
    <lineage>
        <taxon>Bacteria</taxon>
        <taxon>Bacillati</taxon>
        <taxon>Bacillota</taxon>
        <taxon>Clostridia</taxon>
        <taxon>Eubacteriales</taxon>
        <taxon>Syntrophomonadaceae</taxon>
        <taxon>Thermosyntropha</taxon>
    </lineage>
</organism>
<evidence type="ECO:0000256" key="5">
    <source>
        <dbReference type="ARBA" id="ARBA00012458"/>
    </source>
</evidence>
<name>A0A1M5JU17_9FIRM</name>
<comment type="catalytic activity">
    <reaction evidence="1">
        <text>(7,8-dihydropterin-6-yl)methyl diphosphate + 4-aminobenzoate = 7,8-dihydropteroate + diphosphate</text>
        <dbReference type="Rhea" id="RHEA:19949"/>
        <dbReference type="ChEBI" id="CHEBI:17836"/>
        <dbReference type="ChEBI" id="CHEBI:17839"/>
        <dbReference type="ChEBI" id="CHEBI:33019"/>
        <dbReference type="ChEBI" id="CHEBI:72950"/>
        <dbReference type="EC" id="2.5.1.15"/>
    </reaction>
</comment>